<dbReference type="Proteomes" id="UP000274212">
    <property type="component" value="Unassembled WGS sequence"/>
</dbReference>
<organism evidence="2 3">
    <name type="scientific">Pseudomonas syringae pv. coriandricola</name>
    <dbReference type="NCBI Taxonomy" id="264453"/>
    <lineage>
        <taxon>Bacteria</taxon>
        <taxon>Pseudomonadati</taxon>
        <taxon>Pseudomonadota</taxon>
        <taxon>Gammaproteobacteria</taxon>
        <taxon>Pseudomonadales</taxon>
        <taxon>Pseudomonadaceae</taxon>
        <taxon>Pseudomonas</taxon>
    </lineage>
</organism>
<feature type="region of interest" description="Disordered" evidence="1">
    <location>
        <begin position="40"/>
        <end position="61"/>
    </location>
</feature>
<protein>
    <recommendedName>
        <fullName evidence="4">Phage-related protein</fullName>
    </recommendedName>
</protein>
<evidence type="ECO:0000313" key="3">
    <source>
        <dbReference type="Proteomes" id="UP000274212"/>
    </source>
</evidence>
<dbReference type="EMBL" id="RBTT01000288">
    <property type="protein sequence ID" value="RMU05737.1"/>
    <property type="molecule type" value="Genomic_DNA"/>
</dbReference>
<evidence type="ECO:0000256" key="1">
    <source>
        <dbReference type="SAM" id="MobiDB-lite"/>
    </source>
</evidence>
<feature type="region of interest" description="Disordered" evidence="1">
    <location>
        <begin position="100"/>
        <end position="120"/>
    </location>
</feature>
<comment type="caution">
    <text evidence="2">The sequence shown here is derived from an EMBL/GenBank/DDBJ whole genome shotgun (WGS) entry which is preliminary data.</text>
</comment>
<sequence>MRAVGAAGGDAMTQAKERPIPFSAPMVRAILEGRKTVTRRVCKPQPSANAHTTSADGSPMTSWWETGKDIVRCPYGQPGDRLWVREAWQADAQVNEVAPRELSHGEPIRYPADGASRQTGCSMITPGKTRPSIHMPRWVSRLLLEITAVRVERLQDISKEQALAEGVMNCEQDIDPDGNGYEPLELFGGLWTMINGDGSWQSNPWVWVVEFKRVTP</sequence>
<name>A0A3M5RB10_9PSED</name>
<evidence type="ECO:0000313" key="2">
    <source>
        <dbReference type="EMBL" id="RMU05737.1"/>
    </source>
</evidence>
<evidence type="ECO:0008006" key="4">
    <source>
        <dbReference type="Google" id="ProtNLM"/>
    </source>
</evidence>
<dbReference type="AlphaFoldDB" id="A0A3M5RB10"/>
<gene>
    <name evidence="2" type="ORF">ALP36_04277</name>
</gene>
<proteinExistence type="predicted"/>
<accession>A0A3M5RB10</accession>
<feature type="compositionally biased region" description="Polar residues" evidence="1">
    <location>
        <begin position="46"/>
        <end position="61"/>
    </location>
</feature>
<reference evidence="2 3" key="1">
    <citation type="submission" date="2018-08" db="EMBL/GenBank/DDBJ databases">
        <title>Recombination of ecologically and evolutionarily significant loci maintains genetic cohesion in the Pseudomonas syringae species complex.</title>
        <authorList>
            <person name="Dillon M."/>
            <person name="Thakur S."/>
            <person name="Almeida R.N.D."/>
            <person name="Weir B.S."/>
            <person name="Guttman D.S."/>
        </authorList>
    </citation>
    <scope>NUCLEOTIDE SEQUENCE [LARGE SCALE GENOMIC DNA]</scope>
    <source>
        <strain evidence="2 3">ICMP 9829</strain>
    </source>
</reference>